<sequence length="112" mass="12423">MKKVLEKDTVKILSGKDRGKTGEVLKLLKNEDKVLVKGVNVVTRHRKAQANGTKAGIIKEERPIHISNVQVINPKNGKPSRVGFEVKEGKKIRVFKNDAAPKTAKKSKTTKK</sequence>
<evidence type="ECO:0000256" key="3">
    <source>
        <dbReference type="ARBA" id="ARBA00023274"/>
    </source>
</evidence>
<dbReference type="InterPro" id="IPR057264">
    <property type="entry name" value="Ribosomal_uL24_C"/>
</dbReference>
<dbReference type="InterPro" id="IPR005824">
    <property type="entry name" value="KOW"/>
</dbReference>
<reference evidence="7" key="1">
    <citation type="submission" date="2020-04" db="EMBL/GenBank/DDBJ databases">
        <authorList>
            <person name="Zhang T."/>
        </authorList>
    </citation>
    <scope>NUCLEOTIDE SEQUENCE</scope>
    <source>
        <strain evidence="7">HKST-UBA11</strain>
    </source>
</reference>
<comment type="function">
    <text evidence="5">One of the proteins that surrounds the polypeptide exit tunnel on the outside of the subunit.</text>
</comment>
<keyword evidence="5" id="KW-0699">rRNA-binding</keyword>
<evidence type="ECO:0000256" key="5">
    <source>
        <dbReference type="HAMAP-Rule" id="MF_01326"/>
    </source>
</evidence>
<comment type="subunit">
    <text evidence="5">Part of the 50S ribosomal subunit.</text>
</comment>
<feature type="domain" description="KOW" evidence="6">
    <location>
        <begin position="3"/>
        <end position="30"/>
    </location>
</feature>
<dbReference type="SMART" id="SM00739">
    <property type="entry name" value="KOW"/>
    <property type="match status" value="1"/>
</dbReference>
<accession>A0A955L8A7</accession>
<keyword evidence="5" id="KW-0694">RNA-binding</keyword>
<dbReference type="HAMAP" id="MF_01326_B">
    <property type="entry name" value="Ribosomal_uL24_B"/>
    <property type="match status" value="1"/>
</dbReference>
<evidence type="ECO:0000256" key="2">
    <source>
        <dbReference type="ARBA" id="ARBA00022980"/>
    </source>
</evidence>
<dbReference type="Gene3D" id="2.30.30.30">
    <property type="match status" value="1"/>
</dbReference>
<dbReference type="InterPro" id="IPR003256">
    <property type="entry name" value="Ribosomal_uL24"/>
</dbReference>
<dbReference type="Proteomes" id="UP000754563">
    <property type="component" value="Unassembled WGS sequence"/>
</dbReference>
<organism evidence="7 8">
    <name type="scientific">Candidatus Dojkabacteria bacterium</name>
    <dbReference type="NCBI Taxonomy" id="2099670"/>
    <lineage>
        <taxon>Bacteria</taxon>
        <taxon>Candidatus Dojkabacteria</taxon>
    </lineage>
</organism>
<comment type="caution">
    <text evidence="7">The sequence shown here is derived from an EMBL/GenBank/DDBJ whole genome shotgun (WGS) entry which is preliminary data.</text>
</comment>
<evidence type="ECO:0000256" key="4">
    <source>
        <dbReference type="ARBA" id="ARBA00035206"/>
    </source>
</evidence>
<dbReference type="Pfam" id="PF17136">
    <property type="entry name" value="ribosomal_L24"/>
    <property type="match status" value="1"/>
</dbReference>
<dbReference type="InterPro" id="IPR041988">
    <property type="entry name" value="Ribosomal_uL24_KOW"/>
</dbReference>
<proteinExistence type="inferred from homology"/>
<name>A0A955L8A7_9BACT</name>
<dbReference type="EMBL" id="JAGQLH010000047">
    <property type="protein sequence ID" value="MCA9385820.1"/>
    <property type="molecule type" value="Genomic_DNA"/>
</dbReference>
<dbReference type="GO" id="GO:0003735">
    <property type="term" value="F:structural constituent of ribosome"/>
    <property type="evidence" value="ECO:0007669"/>
    <property type="project" value="InterPro"/>
</dbReference>
<dbReference type="PANTHER" id="PTHR12903">
    <property type="entry name" value="MITOCHONDRIAL RIBOSOMAL PROTEIN L24"/>
    <property type="match status" value="1"/>
</dbReference>
<dbReference type="CDD" id="cd06089">
    <property type="entry name" value="KOW_RPL26"/>
    <property type="match status" value="1"/>
</dbReference>
<dbReference type="SUPFAM" id="SSF50104">
    <property type="entry name" value="Translation proteins SH3-like domain"/>
    <property type="match status" value="1"/>
</dbReference>
<keyword evidence="2 5" id="KW-0689">Ribosomal protein</keyword>
<dbReference type="GO" id="GO:0006412">
    <property type="term" value="P:translation"/>
    <property type="evidence" value="ECO:0007669"/>
    <property type="project" value="UniProtKB-UniRule"/>
</dbReference>
<comment type="similarity">
    <text evidence="1 5">Belongs to the universal ribosomal protein uL24 family.</text>
</comment>
<protein>
    <recommendedName>
        <fullName evidence="4 5">Large ribosomal subunit protein uL24</fullName>
    </recommendedName>
</protein>
<dbReference type="AlphaFoldDB" id="A0A955L8A7"/>
<evidence type="ECO:0000313" key="8">
    <source>
        <dbReference type="Proteomes" id="UP000754563"/>
    </source>
</evidence>
<keyword evidence="3 5" id="KW-0687">Ribonucleoprotein</keyword>
<comment type="function">
    <text evidence="5">One of two assembly initiator proteins, it binds directly to the 5'-end of the 23S rRNA, where it nucleates assembly of the 50S subunit.</text>
</comment>
<dbReference type="GO" id="GO:1990904">
    <property type="term" value="C:ribonucleoprotein complex"/>
    <property type="evidence" value="ECO:0007669"/>
    <property type="project" value="UniProtKB-KW"/>
</dbReference>
<dbReference type="Pfam" id="PF00467">
    <property type="entry name" value="KOW"/>
    <property type="match status" value="1"/>
</dbReference>
<evidence type="ECO:0000256" key="1">
    <source>
        <dbReference type="ARBA" id="ARBA00010618"/>
    </source>
</evidence>
<dbReference type="GO" id="GO:0019843">
    <property type="term" value="F:rRNA binding"/>
    <property type="evidence" value="ECO:0007669"/>
    <property type="project" value="UniProtKB-UniRule"/>
</dbReference>
<evidence type="ECO:0000313" key="7">
    <source>
        <dbReference type="EMBL" id="MCA9385820.1"/>
    </source>
</evidence>
<dbReference type="InterPro" id="IPR014722">
    <property type="entry name" value="Rib_uL2_dom2"/>
</dbReference>
<reference evidence="7" key="2">
    <citation type="journal article" date="2021" name="Microbiome">
        <title>Successional dynamics and alternative stable states in a saline activated sludge microbial community over 9 years.</title>
        <authorList>
            <person name="Wang Y."/>
            <person name="Ye J."/>
            <person name="Ju F."/>
            <person name="Liu L."/>
            <person name="Boyd J.A."/>
            <person name="Deng Y."/>
            <person name="Parks D.H."/>
            <person name="Jiang X."/>
            <person name="Yin X."/>
            <person name="Woodcroft B.J."/>
            <person name="Tyson G.W."/>
            <person name="Hugenholtz P."/>
            <person name="Polz M.F."/>
            <person name="Zhang T."/>
        </authorList>
    </citation>
    <scope>NUCLEOTIDE SEQUENCE</scope>
    <source>
        <strain evidence="7">HKST-UBA11</strain>
    </source>
</reference>
<dbReference type="GO" id="GO:0005840">
    <property type="term" value="C:ribosome"/>
    <property type="evidence" value="ECO:0007669"/>
    <property type="project" value="UniProtKB-KW"/>
</dbReference>
<evidence type="ECO:0000259" key="6">
    <source>
        <dbReference type="SMART" id="SM00739"/>
    </source>
</evidence>
<dbReference type="NCBIfam" id="TIGR01079">
    <property type="entry name" value="rplX_bact"/>
    <property type="match status" value="1"/>
</dbReference>
<dbReference type="InterPro" id="IPR008991">
    <property type="entry name" value="Translation_prot_SH3-like_sf"/>
</dbReference>
<gene>
    <name evidence="5 7" type="primary">rplX</name>
    <name evidence="7" type="ORF">KC717_04175</name>
</gene>